<evidence type="ECO:0000313" key="2">
    <source>
        <dbReference type="Proteomes" id="UP000436181"/>
    </source>
</evidence>
<name>A0ABQ6VCG1_9CORY</name>
<organism evidence="1 2">
    <name type="scientific">Corynebacterium zhongnanshanii</name>
    <dbReference type="NCBI Taxonomy" id="2768834"/>
    <lineage>
        <taxon>Bacteria</taxon>
        <taxon>Bacillati</taxon>
        <taxon>Actinomycetota</taxon>
        <taxon>Actinomycetes</taxon>
        <taxon>Mycobacteriales</taxon>
        <taxon>Corynebacteriaceae</taxon>
        <taxon>Corynebacterium</taxon>
    </lineage>
</organism>
<protein>
    <recommendedName>
        <fullName evidence="3">DUF559 domain-containing protein</fullName>
    </recommendedName>
</protein>
<dbReference type="Proteomes" id="UP000436181">
    <property type="component" value="Unassembled WGS sequence"/>
</dbReference>
<gene>
    <name evidence="1" type="ORF">F8377_08415</name>
</gene>
<proteinExistence type="predicted"/>
<keyword evidence="2" id="KW-1185">Reference proteome</keyword>
<reference evidence="1 2" key="1">
    <citation type="submission" date="2019-10" db="EMBL/GenBank/DDBJ databases">
        <title>Corynebacterium sp novel species isolated from the respiratory tract of Marmot.</title>
        <authorList>
            <person name="Zhang G."/>
        </authorList>
    </citation>
    <scope>NUCLEOTIDE SEQUENCE [LARGE SCALE GENOMIC DNA]</scope>
    <source>
        <strain evidence="1 2">336</strain>
    </source>
</reference>
<dbReference type="RefSeq" id="WP_151844679.1">
    <property type="nucleotide sequence ID" value="NZ_WBZJ01000003.1"/>
</dbReference>
<comment type="caution">
    <text evidence="1">The sequence shown here is derived from an EMBL/GenBank/DDBJ whole genome shotgun (WGS) entry which is preliminary data.</text>
</comment>
<accession>A0ABQ6VCG1</accession>
<dbReference type="EMBL" id="WBZJ01000003">
    <property type="protein sequence ID" value="KAB3519917.1"/>
    <property type="molecule type" value="Genomic_DNA"/>
</dbReference>
<evidence type="ECO:0008006" key="3">
    <source>
        <dbReference type="Google" id="ProtNLM"/>
    </source>
</evidence>
<evidence type="ECO:0000313" key="1">
    <source>
        <dbReference type="EMBL" id="KAB3519917.1"/>
    </source>
</evidence>
<sequence length="187" mass="20969">MSSTLIRQVQLADAVIHLAQHTLLPPGEGTNAPIHGHCNQNLFRKVMDVSCSGAESPPETILRLMVAHAVRDRGLLCLTQVPVFSGGMLVTTVDVLVMDERWAQTVRAEGIELTSFAWESMAAHVLAFQYDGSHHLTREQRDKDHYISSVLRSFGMREYRVTAPALRSFGEFMQAFPLFKPHHTLFD</sequence>